<feature type="transmembrane region" description="Helical" evidence="2">
    <location>
        <begin position="80"/>
        <end position="101"/>
    </location>
</feature>
<organism evidence="3 4">
    <name type="scientific">Parvularcula maris</name>
    <dbReference type="NCBI Taxonomy" id="2965077"/>
    <lineage>
        <taxon>Bacteria</taxon>
        <taxon>Pseudomonadati</taxon>
        <taxon>Pseudomonadota</taxon>
        <taxon>Alphaproteobacteria</taxon>
        <taxon>Parvularculales</taxon>
        <taxon>Parvularculaceae</taxon>
        <taxon>Parvularcula</taxon>
    </lineage>
</organism>
<protein>
    <submittedName>
        <fullName evidence="3">Uncharacterized protein</fullName>
    </submittedName>
</protein>
<keyword evidence="1" id="KW-0175">Coiled coil</keyword>
<gene>
    <name evidence="3" type="ORF">NOG11_10195</name>
</gene>
<proteinExistence type="predicted"/>
<keyword evidence="2" id="KW-0472">Membrane</keyword>
<evidence type="ECO:0000313" key="3">
    <source>
        <dbReference type="EMBL" id="MCQ8185765.1"/>
    </source>
</evidence>
<accession>A0A9X2L9T6</accession>
<dbReference type="AlphaFoldDB" id="A0A9X2L9T6"/>
<evidence type="ECO:0000256" key="1">
    <source>
        <dbReference type="SAM" id="Coils"/>
    </source>
</evidence>
<feature type="transmembrane region" description="Helical" evidence="2">
    <location>
        <begin position="16"/>
        <end position="36"/>
    </location>
</feature>
<evidence type="ECO:0000256" key="2">
    <source>
        <dbReference type="SAM" id="Phobius"/>
    </source>
</evidence>
<name>A0A9X2L9T6_9PROT</name>
<evidence type="ECO:0000313" key="4">
    <source>
        <dbReference type="Proteomes" id="UP001142610"/>
    </source>
</evidence>
<feature type="coiled-coil region" evidence="1">
    <location>
        <begin position="277"/>
        <end position="314"/>
    </location>
</feature>
<keyword evidence="2" id="KW-0812">Transmembrane</keyword>
<dbReference type="Proteomes" id="UP001142610">
    <property type="component" value="Unassembled WGS sequence"/>
</dbReference>
<sequence length="375" mass="39695">MDLIARVIAIFETPTGMAVLGMAVVAFLALFVLVFWDSLHMPRRDRVEERSFDAAPPPLLDPKLITRSEEGGFRETRPRWVRAGVLAGLGLLFLVFGSNVADQLGSDAARASFSSPRPQPVQEAKAAETAALPAAPGGHVDLCSPEGSLADGGVRVCADGASVGFDLLRLSVGGQFVLRPVWASDKAPTFITSDSHAAPFTLADGVAFAVPETAPAQRYDGYLVIGVGADEVSLKREDALRRFAVAKLSGGNRSHCDTSERVYSATAHFDAANAAALAELKKSVEALRKKARRNAKAKAELDQAERQLASAMLLVTEAPAPIIIGIEADPLSTDLQADMLAASRVFLEEHADILQIDTPSPVRALSACTRGAAAF</sequence>
<dbReference type="EMBL" id="JANIBC010000008">
    <property type="protein sequence ID" value="MCQ8185765.1"/>
    <property type="molecule type" value="Genomic_DNA"/>
</dbReference>
<comment type="caution">
    <text evidence="3">The sequence shown here is derived from an EMBL/GenBank/DDBJ whole genome shotgun (WGS) entry which is preliminary data.</text>
</comment>
<keyword evidence="2" id="KW-1133">Transmembrane helix</keyword>
<dbReference type="RefSeq" id="WP_256619655.1">
    <property type="nucleotide sequence ID" value="NZ_JANIBC010000008.1"/>
</dbReference>
<reference evidence="3" key="1">
    <citation type="submission" date="2022-07" db="EMBL/GenBank/DDBJ databases">
        <title>Parvularcula maris sp. nov., an algicidal bacterium isolated from seawater.</title>
        <authorList>
            <person name="Li F."/>
        </authorList>
    </citation>
    <scope>NUCLEOTIDE SEQUENCE</scope>
    <source>
        <strain evidence="3">BGMRC 0090</strain>
    </source>
</reference>
<keyword evidence="4" id="KW-1185">Reference proteome</keyword>